<dbReference type="PANTHER" id="PTHR43576:SF3">
    <property type="entry name" value="ALPHA-L-ARABINOFURANOSIDASE C"/>
    <property type="match status" value="1"/>
</dbReference>
<dbReference type="Proteomes" id="UP001595384">
    <property type="component" value="Unassembled WGS sequence"/>
</dbReference>
<keyword evidence="7" id="KW-0326">Glycosidase</keyword>
<reference evidence="10" key="1">
    <citation type="journal article" date="2019" name="Int. J. Syst. Evol. Microbiol.">
        <title>The Global Catalogue of Microorganisms (GCM) 10K type strain sequencing project: providing services to taxonomists for standard genome sequencing and annotation.</title>
        <authorList>
            <consortium name="The Broad Institute Genomics Platform"/>
            <consortium name="The Broad Institute Genome Sequencing Center for Infectious Disease"/>
            <person name="Wu L."/>
            <person name="Ma J."/>
        </authorList>
    </citation>
    <scope>NUCLEOTIDE SEQUENCE [LARGE SCALE GENOMIC DNA]</scope>
    <source>
        <strain evidence="10">KCTC 62784</strain>
    </source>
</reference>
<protein>
    <recommendedName>
        <fullName evidence="4">non-reducing end alpha-L-arabinofuranosidase</fullName>
        <ecNumber evidence="4">3.2.1.55</ecNumber>
    </recommendedName>
</protein>
<evidence type="ECO:0000313" key="9">
    <source>
        <dbReference type="EMBL" id="MFC3023760.1"/>
    </source>
</evidence>
<dbReference type="RefSeq" id="WP_123017331.1">
    <property type="nucleotide sequence ID" value="NZ_JBHRSE010000052.1"/>
</dbReference>
<dbReference type="Gene3D" id="3.20.20.80">
    <property type="entry name" value="Glycosidases"/>
    <property type="match status" value="1"/>
</dbReference>
<dbReference type="SMART" id="SM00813">
    <property type="entry name" value="Alpha-L-AF_C"/>
    <property type="match status" value="1"/>
</dbReference>
<evidence type="ECO:0000256" key="7">
    <source>
        <dbReference type="ARBA" id="ARBA00023295"/>
    </source>
</evidence>
<dbReference type="EC" id="3.2.1.55" evidence="4"/>
<comment type="catalytic activity">
    <reaction evidence="1">
        <text>Hydrolysis of terminal non-reducing alpha-L-arabinofuranoside residues in alpha-L-arabinosides.</text>
        <dbReference type="EC" id="3.2.1.55"/>
    </reaction>
</comment>
<dbReference type="SUPFAM" id="SSF51011">
    <property type="entry name" value="Glycosyl hydrolase domain"/>
    <property type="match status" value="1"/>
</dbReference>
<dbReference type="EMBL" id="JBHRSE010000052">
    <property type="protein sequence ID" value="MFC3023760.1"/>
    <property type="molecule type" value="Genomic_DNA"/>
</dbReference>
<sequence length="511" mass="58126">MKASITAHKDFTVANIDPRLYGSFIEHLGRAIYTGIYEPDHPSADEQGFRQDVIELIKEIDVPVTRYPGGNFVSSYNWEDGIGPKENRPTRLDLAWHTSENNAVGIHEFANWAEKVGTEMMLAVNLGSRGLDEARSFLEYVNHPGGSYWSDLRKHNGREDPWNVKLWCLGNEMDGPWQIGQKTADEYGRLAFETAKAMRAFDKNIELVVCGSSSPMMDSYPDWESTVLDYTYDTVDYISLHMYFENNSLHMYFENNDSNATHYLAKAEQLEHYIETVAAVIKTTKAKKRSDHDVFISFDEWNVWYHSREQDKAILEGADGWPQAPALLEDIYDFADTLQVACILNTFIRHSDVVKIGCMAQLVNVIAPIMTVEGGPAWRQTIFYPYMYASRYGRGTALNLAVNCERYDTDFATQVPYLDVSCVQSDDDGSLAFFIVNRHASEEIEFDIALEGFEHHTVIEDKVISGYDLSQTNSPQAETVIPQEGTRISLVDQRLNATIEPLSYRMIRLSL</sequence>
<keyword evidence="10" id="KW-1185">Reference proteome</keyword>
<evidence type="ECO:0000256" key="4">
    <source>
        <dbReference type="ARBA" id="ARBA00012670"/>
    </source>
</evidence>
<keyword evidence="6" id="KW-0119">Carbohydrate metabolism</keyword>
<comment type="caution">
    <text evidence="9">The sequence shown here is derived from an EMBL/GenBank/DDBJ whole genome shotgun (WGS) entry which is preliminary data.</text>
</comment>
<evidence type="ECO:0000256" key="6">
    <source>
        <dbReference type="ARBA" id="ARBA00023277"/>
    </source>
</evidence>
<dbReference type="Pfam" id="PF22848">
    <property type="entry name" value="ASD1_dom"/>
    <property type="match status" value="1"/>
</dbReference>
<evidence type="ECO:0000256" key="3">
    <source>
        <dbReference type="ARBA" id="ARBA00011165"/>
    </source>
</evidence>
<evidence type="ECO:0000313" key="10">
    <source>
        <dbReference type="Proteomes" id="UP001595384"/>
    </source>
</evidence>
<evidence type="ECO:0000256" key="5">
    <source>
        <dbReference type="ARBA" id="ARBA00022801"/>
    </source>
</evidence>
<name>A0ABV7CBB6_9VIBR</name>
<gene>
    <name evidence="9" type="ORF">ACFODT_07975</name>
</gene>
<dbReference type="InterPro" id="IPR010720">
    <property type="entry name" value="Alpha-L-AF_C"/>
</dbReference>
<accession>A0ABV7CBB6</accession>
<dbReference type="SUPFAM" id="SSF51445">
    <property type="entry name" value="(Trans)glycosidases"/>
    <property type="match status" value="1"/>
</dbReference>
<dbReference type="InterPro" id="IPR013780">
    <property type="entry name" value="Glyco_hydro_b"/>
</dbReference>
<dbReference type="Pfam" id="PF06964">
    <property type="entry name" value="Alpha-L-AF_C"/>
    <property type="match status" value="1"/>
</dbReference>
<dbReference type="Gene3D" id="2.60.40.1180">
    <property type="entry name" value="Golgi alpha-mannosidase II"/>
    <property type="match status" value="1"/>
</dbReference>
<dbReference type="InterPro" id="IPR017853">
    <property type="entry name" value="GH"/>
</dbReference>
<dbReference type="PANTHER" id="PTHR43576">
    <property type="entry name" value="ALPHA-L-ARABINOFURANOSIDASE C-RELATED"/>
    <property type="match status" value="1"/>
</dbReference>
<comment type="subunit">
    <text evidence="3">Homohexamer; trimer of dimers.</text>
</comment>
<dbReference type="InterPro" id="IPR055235">
    <property type="entry name" value="ASD1_cat"/>
</dbReference>
<evidence type="ECO:0000259" key="8">
    <source>
        <dbReference type="SMART" id="SM00813"/>
    </source>
</evidence>
<organism evidence="9 10">
    <name type="scientific">Vibrio zhugei</name>
    <dbReference type="NCBI Taxonomy" id="2479546"/>
    <lineage>
        <taxon>Bacteria</taxon>
        <taxon>Pseudomonadati</taxon>
        <taxon>Pseudomonadota</taxon>
        <taxon>Gammaproteobacteria</taxon>
        <taxon>Vibrionales</taxon>
        <taxon>Vibrionaceae</taxon>
        <taxon>Vibrio</taxon>
    </lineage>
</organism>
<comment type="similarity">
    <text evidence="2">Belongs to the glycosyl hydrolase 51 family.</text>
</comment>
<proteinExistence type="inferred from homology"/>
<evidence type="ECO:0000256" key="1">
    <source>
        <dbReference type="ARBA" id="ARBA00001462"/>
    </source>
</evidence>
<evidence type="ECO:0000256" key="2">
    <source>
        <dbReference type="ARBA" id="ARBA00007186"/>
    </source>
</evidence>
<keyword evidence="5" id="KW-0378">Hydrolase</keyword>
<feature type="domain" description="Alpha-L-arabinofuranosidase C-terminal" evidence="8">
    <location>
        <begin position="299"/>
        <end position="503"/>
    </location>
</feature>